<dbReference type="EMBL" id="JBBKTW010000051">
    <property type="protein sequence ID" value="MEN2991917.1"/>
    <property type="molecule type" value="Genomic_DNA"/>
</dbReference>
<dbReference type="SUPFAM" id="SSF51120">
    <property type="entry name" value="beta-Roll"/>
    <property type="match status" value="1"/>
</dbReference>
<evidence type="ECO:0008006" key="3">
    <source>
        <dbReference type="Google" id="ProtNLM"/>
    </source>
</evidence>
<dbReference type="PROSITE" id="PS00330">
    <property type="entry name" value="HEMOLYSIN_CALCIUM"/>
    <property type="match status" value="2"/>
</dbReference>
<dbReference type="InterPro" id="IPR018511">
    <property type="entry name" value="Hemolysin-typ_Ca-bd_CS"/>
</dbReference>
<accession>A0ABU9YSX9</accession>
<evidence type="ECO:0000313" key="2">
    <source>
        <dbReference type="Proteomes" id="UP001413721"/>
    </source>
</evidence>
<organism evidence="1 2">
    <name type="scientific">Tistrella arctica</name>
    <dbReference type="NCBI Taxonomy" id="3133430"/>
    <lineage>
        <taxon>Bacteria</taxon>
        <taxon>Pseudomonadati</taxon>
        <taxon>Pseudomonadota</taxon>
        <taxon>Alphaproteobacteria</taxon>
        <taxon>Geminicoccales</taxon>
        <taxon>Geminicoccaceae</taxon>
        <taxon>Tistrella</taxon>
    </lineage>
</organism>
<dbReference type="Proteomes" id="UP001413721">
    <property type="component" value="Unassembled WGS sequence"/>
</dbReference>
<dbReference type="PRINTS" id="PR00313">
    <property type="entry name" value="CABNDNGRPT"/>
</dbReference>
<dbReference type="Pfam" id="PF00353">
    <property type="entry name" value="HemolysinCabind"/>
    <property type="match status" value="1"/>
</dbReference>
<keyword evidence="2" id="KW-1185">Reference proteome</keyword>
<gene>
    <name evidence="1" type="ORF">WG926_26695</name>
</gene>
<protein>
    <recommendedName>
        <fullName evidence="3">Calcium-binding protein</fullName>
    </recommendedName>
</protein>
<dbReference type="InterPro" id="IPR011049">
    <property type="entry name" value="Serralysin-like_metalloprot_C"/>
</dbReference>
<sequence>DLLTGIGSGGDAEGDVLAGIEILHGSNASDTLTGGTSDDTLRGFAGDDRLEGGLGTDALDGGAGHDIAVYAGANTGIRID</sequence>
<dbReference type="InterPro" id="IPR001343">
    <property type="entry name" value="Hemolysn_Ca-bd"/>
</dbReference>
<dbReference type="Gene3D" id="2.150.10.10">
    <property type="entry name" value="Serralysin-like metalloprotease, C-terminal"/>
    <property type="match status" value="1"/>
</dbReference>
<evidence type="ECO:0000313" key="1">
    <source>
        <dbReference type="EMBL" id="MEN2991917.1"/>
    </source>
</evidence>
<feature type="non-terminal residue" evidence="1">
    <location>
        <position position="80"/>
    </location>
</feature>
<proteinExistence type="predicted"/>
<feature type="non-terminal residue" evidence="1">
    <location>
        <position position="1"/>
    </location>
</feature>
<comment type="caution">
    <text evidence="1">The sequence shown here is derived from an EMBL/GenBank/DDBJ whole genome shotgun (WGS) entry which is preliminary data.</text>
</comment>
<name>A0ABU9YSX9_9PROT</name>
<reference evidence="1 2" key="1">
    <citation type="submission" date="2024-03" db="EMBL/GenBank/DDBJ databases">
        <title>High-quality draft genome sequencing of Tistrella sp. BH-R2-4.</title>
        <authorList>
            <person name="Dong C."/>
        </authorList>
    </citation>
    <scope>NUCLEOTIDE SEQUENCE [LARGE SCALE GENOMIC DNA]</scope>
    <source>
        <strain evidence="1 2">BH-R2-4</strain>
    </source>
</reference>